<feature type="region of interest" description="Disordered" evidence="2">
    <location>
        <begin position="38"/>
        <end position="57"/>
    </location>
</feature>
<dbReference type="OrthoDB" id="5869260at2759"/>
<dbReference type="InterPro" id="IPR043128">
    <property type="entry name" value="Rev_trsase/Diguanyl_cyclase"/>
</dbReference>
<dbReference type="Proteomes" id="UP000024635">
    <property type="component" value="Unassembled WGS sequence"/>
</dbReference>
<dbReference type="InterPro" id="IPR001878">
    <property type="entry name" value="Znf_CCHC"/>
</dbReference>
<dbReference type="InterPro" id="IPR012337">
    <property type="entry name" value="RNaseH-like_sf"/>
</dbReference>
<feature type="region of interest" description="Disordered" evidence="2">
    <location>
        <begin position="133"/>
        <end position="195"/>
    </location>
</feature>
<dbReference type="SUPFAM" id="SSF53098">
    <property type="entry name" value="Ribonuclease H-like"/>
    <property type="match status" value="1"/>
</dbReference>
<dbReference type="InterPro" id="IPR041588">
    <property type="entry name" value="Integrase_H2C2"/>
</dbReference>
<sequence length="1615" mass="184626">MLESRIRNGMTEQDWKLDDLLNDLDHFIATEERINGMVNNDATTDAHSNRDKPPRPTLTKTLQITPPCLFCNSKDHRALLCPKYATIAKRRAFFEANNKCFNCARDGHSVKDCTGVGCRFCDGKKHHHTLCPNRAHGAQDSTNHAPASYGKRFSRNPPQSAARSPKTSHSKHVSPRVHQVQACNSDEHAPIVTEGPAEDTTILHSTNIGKKTVLLLTGVARVLDSMRNRWKDVEILFDTGADQSFISDALANELELECTPERGLMMYTFGSNDPKPTKCATARLELMDRHGQKHQLQLCTSSVLTGKGKAVRLSDEDMAFIAHHNLQLSKTSWDKESRPQILLGCDQLWNFLEVPRPRFTLPSGLQLIPSKLGYLLSGTHIDTTKKGKFGNEAQRFPTATINTLTNFDEELSRWDKYWTMDSAGICEFTGTKDAEKAAINEKVAKFFNETVEKRIDGYYVRFPFKENHPPLPSNKAIAQKRLNSVLASLKQNPSLLKEYDQTFKAQLEKGIIEEIPNDLPVHGALLHYIPHQPVVTPQKETTKLRIVFDASSHYKECPSLNDVLHQGPLILPDLYAMLLRFRVPKYAVTSDVEKAFLQVHLHELDRDATRFLWVRNVNLPPEADNIVTMRFTRVTFGLNVSPFLLGSTVYHHLDSAVRDKDLATEIRENLYVDNLILSAETSEEVYHKSRESRQIFSDMGMNLREFLSNDPTLRNHLSSEACAKSSSQKVLGILWDAESDSLHIRCDLPPTDTVTKRVVARLIASVYDPFGWLVPLLTQAKRFQQNLWRNRFDWDTALPNDLAQEWNIVTQNAHGFQQRFQRRFSNKFSATSLAVFADASDIAMAACAYLFDKSYSTLVMAKCKLPSLKSTITTPKMEINALTMASRLALSIFKALKDRIPIFKWKVFLFSDSQIALHWISMSTDKVSAGVLVNNRIKEIRRITEAFMEAGAEVHFKYVRTQENPADAGTRGLTKSQLTEHMWWHGPEFLSQPPETWPNPSFALGSQHEQAIEDNAVLVNMLAEYPDNDSVGPLLDWKRFASFTAAKRVTSWVLLFLSKLMKALPQERILKVLANLPELQLIGIPSRIDRLDATTMRAAQISLIRNHQRLFLTSAYRKSMENTLRLFQDDRTIWRSKGRLDNSSLSEECKNPIFIAPKTELATLLTQEAHGKYHRGIEHTIATVREQYWIPRLRQLVRHIVHHCILCRRFNGLPYRYPDSVNLPPRRVQRSRPFQHIGLDFFDLPPILEQDIPSKTYGCIFTCAVTRLIHLEVVKSMSTEDFLNALRRFIARRGTPESITCDNAPTFLLSANILADGSRSQALDNTIHNVMVNHEIQWKHITAYAPWQGGFYERLIKSVKHSLYKAMRNEHHHTLDHLTTVITEVEACLNSRPLTYQSSDHDDLTQIRPIDFLQRDMTISFPYASTTTSIDADYLPPEEVRTLQTRIQAEEALKSSCALTEKFWKIWRNHYVTNLREQHKWNISGKRHSNKAPTTGDVVLVSDPVLPRNEWKMARITETHPGLDGEIRDVELVTATKRKIRRPVNLLIPLEIEEPKSAETNKENRQLLPKEQKQEQQKYNLRPRKPVQYAEYEITAVTAKPTTRKSPSWFLFHIM</sequence>
<reference evidence="7" key="1">
    <citation type="journal article" date="2015" name="Nat. Genet.">
        <title>The genome and transcriptome of the zoonotic hookworm Ancylostoma ceylanicum identify infection-specific gene families.</title>
        <authorList>
            <person name="Schwarz E.M."/>
            <person name="Hu Y."/>
            <person name="Antoshechkin I."/>
            <person name="Miller M.M."/>
            <person name="Sternberg P.W."/>
            <person name="Aroian R.V."/>
        </authorList>
    </citation>
    <scope>NUCLEOTIDE SEQUENCE</scope>
    <source>
        <strain evidence="7">HY135</strain>
    </source>
</reference>
<evidence type="ECO:0000256" key="2">
    <source>
        <dbReference type="SAM" id="MobiDB-lite"/>
    </source>
</evidence>
<dbReference type="CDD" id="cd01644">
    <property type="entry name" value="RT_pepA17"/>
    <property type="match status" value="1"/>
</dbReference>
<dbReference type="Pfam" id="PF17921">
    <property type="entry name" value="Integrase_H2C2"/>
    <property type="match status" value="1"/>
</dbReference>
<name>A0A016V729_9BILA</name>
<feature type="domain" description="CCHC-type" evidence="3">
    <location>
        <begin position="99"/>
        <end position="113"/>
    </location>
</feature>
<evidence type="ECO:0000259" key="3">
    <source>
        <dbReference type="PROSITE" id="PS50158"/>
    </source>
</evidence>
<evidence type="ECO:0000256" key="1">
    <source>
        <dbReference type="PROSITE-ProRule" id="PRU00047"/>
    </source>
</evidence>
<keyword evidence="1" id="KW-0479">Metal-binding</keyword>
<evidence type="ECO:0000259" key="5">
    <source>
        <dbReference type="PROSITE" id="PS50994"/>
    </source>
</evidence>
<dbReference type="PANTHER" id="PTHR47331:SF1">
    <property type="entry name" value="GAG-LIKE PROTEIN"/>
    <property type="match status" value="1"/>
</dbReference>
<feature type="compositionally biased region" description="Basic and acidic residues" evidence="2">
    <location>
        <begin position="1558"/>
        <end position="1576"/>
    </location>
</feature>
<dbReference type="GO" id="GO:0004190">
    <property type="term" value="F:aspartic-type endopeptidase activity"/>
    <property type="evidence" value="ECO:0007669"/>
    <property type="project" value="InterPro"/>
</dbReference>
<evidence type="ECO:0000313" key="6">
    <source>
        <dbReference type="EMBL" id="EYC23036.1"/>
    </source>
</evidence>
<dbReference type="Pfam" id="PF18701">
    <property type="entry name" value="DUF5641"/>
    <property type="match status" value="1"/>
</dbReference>
<dbReference type="PROSITE" id="PS50175">
    <property type="entry name" value="ASP_PROT_RETROV"/>
    <property type="match status" value="1"/>
</dbReference>
<dbReference type="PROSITE" id="PS50994">
    <property type="entry name" value="INTEGRASE"/>
    <property type="match status" value="1"/>
</dbReference>
<dbReference type="Gene3D" id="3.30.420.10">
    <property type="entry name" value="Ribonuclease H-like superfamily/Ribonuclease H"/>
    <property type="match status" value="1"/>
</dbReference>
<dbReference type="GO" id="GO:0015074">
    <property type="term" value="P:DNA integration"/>
    <property type="evidence" value="ECO:0007669"/>
    <property type="project" value="InterPro"/>
</dbReference>
<gene>
    <name evidence="6" type="primary">Acey_s0016.g3087</name>
    <name evidence="6" type="ORF">Y032_0016g3087</name>
</gene>
<dbReference type="InterPro" id="IPR001584">
    <property type="entry name" value="Integrase_cat-core"/>
</dbReference>
<keyword evidence="1" id="KW-0863">Zinc-finger</keyword>
<dbReference type="InterPro" id="IPR043502">
    <property type="entry name" value="DNA/RNA_pol_sf"/>
</dbReference>
<dbReference type="InterPro" id="IPR001995">
    <property type="entry name" value="Peptidase_A2_cat"/>
</dbReference>
<evidence type="ECO:0000313" key="7">
    <source>
        <dbReference type="Proteomes" id="UP000024635"/>
    </source>
</evidence>
<dbReference type="SUPFAM" id="SSF56672">
    <property type="entry name" value="DNA/RNA polymerases"/>
    <property type="match status" value="1"/>
</dbReference>
<evidence type="ECO:0008006" key="8">
    <source>
        <dbReference type="Google" id="ProtNLM"/>
    </source>
</evidence>
<dbReference type="GO" id="GO:0008270">
    <property type="term" value="F:zinc ion binding"/>
    <property type="evidence" value="ECO:0007669"/>
    <property type="project" value="UniProtKB-KW"/>
</dbReference>
<organism evidence="6 7">
    <name type="scientific">Ancylostoma ceylanicum</name>
    <dbReference type="NCBI Taxonomy" id="53326"/>
    <lineage>
        <taxon>Eukaryota</taxon>
        <taxon>Metazoa</taxon>
        <taxon>Ecdysozoa</taxon>
        <taxon>Nematoda</taxon>
        <taxon>Chromadorea</taxon>
        <taxon>Rhabditida</taxon>
        <taxon>Rhabditina</taxon>
        <taxon>Rhabditomorpha</taxon>
        <taxon>Strongyloidea</taxon>
        <taxon>Ancylostomatidae</taxon>
        <taxon>Ancylostomatinae</taxon>
        <taxon>Ancylostoma</taxon>
    </lineage>
</organism>
<dbReference type="GO" id="GO:0006508">
    <property type="term" value="P:proteolysis"/>
    <property type="evidence" value="ECO:0007669"/>
    <property type="project" value="InterPro"/>
</dbReference>
<feature type="compositionally biased region" description="Basic residues" evidence="2">
    <location>
        <begin position="166"/>
        <end position="175"/>
    </location>
</feature>
<accession>A0A016V729</accession>
<proteinExistence type="predicted"/>
<keyword evidence="7" id="KW-1185">Reference proteome</keyword>
<comment type="caution">
    <text evidence="6">The sequence shown here is derived from an EMBL/GenBank/DDBJ whole genome shotgun (WGS) entry which is preliminary data.</text>
</comment>
<dbReference type="Gene3D" id="3.10.10.10">
    <property type="entry name" value="HIV Type 1 Reverse Transcriptase, subunit A, domain 1"/>
    <property type="match status" value="1"/>
</dbReference>
<dbReference type="InterPro" id="IPR036397">
    <property type="entry name" value="RNaseH_sf"/>
</dbReference>
<dbReference type="STRING" id="53326.A0A016V729"/>
<dbReference type="InterPro" id="IPR008042">
    <property type="entry name" value="Retrotrans_Pao"/>
</dbReference>
<feature type="compositionally biased region" description="Polar residues" evidence="2">
    <location>
        <begin position="156"/>
        <end position="165"/>
    </location>
</feature>
<dbReference type="GO" id="GO:0003676">
    <property type="term" value="F:nucleic acid binding"/>
    <property type="evidence" value="ECO:0007669"/>
    <property type="project" value="InterPro"/>
</dbReference>
<dbReference type="Pfam" id="PF05380">
    <property type="entry name" value="Peptidase_A17"/>
    <property type="match status" value="1"/>
</dbReference>
<dbReference type="SMART" id="SM00343">
    <property type="entry name" value="ZnF_C2HC"/>
    <property type="match status" value="2"/>
</dbReference>
<dbReference type="InterPro" id="IPR008737">
    <property type="entry name" value="DUF1758"/>
</dbReference>
<dbReference type="EMBL" id="JARK01001352">
    <property type="protein sequence ID" value="EYC23036.1"/>
    <property type="molecule type" value="Genomic_DNA"/>
</dbReference>
<feature type="domain" description="Integrase catalytic" evidence="5">
    <location>
        <begin position="1229"/>
        <end position="1417"/>
    </location>
</feature>
<dbReference type="Pfam" id="PF05585">
    <property type="entry name" value="DUF1758"/>
    <property type="match status" value="1"/>
</dbReference>
<evidence type="ECO:0000259" key="4">
    <source>
        <dbReference type="PROSITE" id="PS50175"/>
    </source>
</evidence>
<dbReference type="InterPro" id="IPR040676">
    <property type="entry name" value="DUF5641"/>
</dbReference>
<dbReference type="PANTHER" id="PTHR47331">
    <property type="entry name" value="PHD-TYPE DOMAIN-CONTAINING PROTEIN"/>
    <property type="match status" value="1"/>
</dbReference>
<dbReference type="Gene3D" id="1.10.340.70">
    <property type="match status" value="1"/>
</dbReference>
<dbReference type="Gene3D" id="3.30.70.270">
    <property type="match status" value="1"/>
</dbReference>
<feature type="region of interest" description="Disordered" evidence="2">
    <location>
        <begin position="1558"/>
        <end position="1584"/>
    </location>
</feature>
<feature type="domain" description="Peptidase A2" evidence="4">
    <location>
        <begin position="233"/>
        <end position="248"/>
    </location>
</feature>
<dbReference type="GO" id="GO:0042575">
    <property type="term" value="C:DNA polymerase complex"/>
    <property type="evidence" value="ECO:0007669"/>
    <property type="project" value="UniProtKB-ARBA"/>
</dbReference>
<keyword evidence="1" id="KW-0862">Zinc</keyword>
<dbReference type="PROSITE" id="PS50158">
    <property type="entry name" value="ZF_CCHC"/>
    <property type="match status" value="1"/>
</dbReference>
<protein>
    <recommendedName>
        <fullName evidence="8">Zinc knuckle</fullName>
    </recommendedName>
</protein>